<feature type="region of interest" description="Disordered" evidence="1">
    <location>
        <begin position="39"/>
        <end position="89"/>
    </location>
</feature>
<dbReference type="AlphaFoldDB" id="A0A0F7SPT7"/>
<name>A0A0F7SPT7_PHARH</name>
<protein>
    <submittedName>
        <fullName evidence="2">Uncharacterized protein</fullName>
    </submittedName>
</protein>
<sequence length="298" mass="32639">MPISVCRGDSFKSDLLSDARPIVIPILPSRVVRFVDPFSSSDEEAEQSSEDDDRQGFLYKHQVDSSSAHTHRKHRSRPKSDHSSRPSIEISLGDLLRRLDRMGYEPTSPSNSPPRSSRSSFSSTSSTNPSSSSSVLSLSSGPSGSPSTSYPPTILHSPYLPGPLPVTGSDDPSTFGPSHTAPRARSTSPMSVASVDPISSHVVPATSFPQETTSSTVLHPNKNRPKARSMSISILPVLHEHVDERPDSRSFTLLTSGGRPIDRNSSDRDDWQTDRKRKRRCSAEGRLEVLKEEREEAL</sequence>
<evidence type="ECO:0000256" key="1">
    <source>
        <dbReference type="SAM" id="MobiDB-lite"/>
    </source>
</evidence>
<feature type="compositionally biased region" description="Polar residues" evidence="1">
    <location>
        <begin position="207"/>
        <end position="218"/>
    </location>
</feature>
<feature type="region of interest" description="Disordered" evidence="1">
    <location>
        <begin position="102"/>
        <end position="193"/>
    </location>
</feature>
<feature type="region of interest" description="Disordered" evidence="1">
    <location>
        <begin position="207"/>
        <end position="228"/>
    </location>
</feature>
<reference evidence="2" key="1">
    <citation type="submission" date="2014-08" db="EMBL/GenBank/DDBJ databases">
        <authorList>
            <person name="Sharma Rahul"/>
            <person name="Thines Marco"/>
        </authorList>
    </citation>
    <scope>NUCLEOTIDE SEQUENCE</scope>
</reference>
<feature type="compositionally biased region" description="Basic and acidic residues" evidence="1">
    <location>
        <begin position="260"/>
        <end position="274"/>
    </location>
</feature>
<feature type="region of interest" description="Disordered" evidence="1">
    <location>
        <begin position="244"/>
        <end position="281"/>
    </location>
</feature>
<evidence type="ECO:0000313" key="2">
    <source>
        <dbReference type="EMBL" id="CED82138.1"/>
    </source>
</evidence>
<proteinExistence type="predicted"/>
<accession>A0A0F7SPT7</accession>
<dbReference type="EMBL" id="LN483124">
    <property type="protein sequence ID" value="CED82138.1"/>
    <property type="molecule type" value="Genomic_DNA"/>
</dbReference>
<feature type="compositionally biased region" description="Low complexity" evidence="1">
    <location>
        <begin position="106"/>
        <end position="153"/>
    </location>
</feature>
<feature type="compositionally biased region" description="Acidic residues" evidence="1">
    <location>
        <begin position="41"/>
        <end position="53"/>
    </location>
</feature>
<organism evidence="2">
    <name type="scientific">Phaffia rhodozyma</name>
    <name type="common">Yeast</name>
    <name type="synonym">Xanthophyllomyces dendrorhous</name>
    <dbReference type="NCBI Taxonomy" id="264483"/>
    <lineage>
        <taxon>Eukaryota</taxon>
        <taxon>Fungi</taxon>
        <taxon>Dikarya</taxon>
        <taxon>Basidiomycota</taxon>
        <taxon>Agaricomycotina</taxon>
        <taxon>Tremellomycetes</taxon>
        <taxon>Cystofilobasidiales</taxon>
        <taxon>Mrakiaceae</taxon>
        <taxon>Phaffia</taxon>
    </lineage>
</organism>